<proteinExistence type="predicted"/>
<protein>
    <submittedName>
        <fullName evidence="1">Lipoprotein</fullName>
    </submittedName>
</protein>
<keyword evidence="2" id="KW-1185">Reference proteome</keyword>
<evidence type="ECO:0000313" key="2">
    <source>
        <dbReference type="Proteomes" id="UP000656881"/>
    </source>
</evidence>
<organism evidence="1 2">
    <name type="scientific">Streptomyces lasiicapitis</name>
    <dbReference type="NCBI Taxonomy" id="1923961"/>
    <lineage>
        <taxon>Bacteria</taxon>
        <taxon>Bacillati</taxon>
        <taxon>Actinomycetota</taxon>
        <taxon>Actinomycetes</taxon>
        <taxon>Kitasatosporales</taxon>
        <taxon>Streptomycetaceae</taxon>
        <taxon>Streptomyces</taxon>
    </lineage>
</organism>
<evidence type="ECO:0000313" key="1">
    <source>
        <dbReference type="EMBL" id="GGO35512.1"/>
    </source>
</evidence>
<keyword evidence="1" id="KW-0449">Lipoprotein</keyword>
<reference evidence="2" key="1">
    <citation type="journal article" date="2019" name="Int. J. Syst. Evol. Microbiol.">
        <title>The Global Catalogue of Microorganisms (GCM) 10K type strain sequencing project: providing services to taxonomists for standard genome sequencing and annotation.</title>
        <authorList>
            <consortium name="The Broad Institute Genomics Platform"/>
            <consortium name="The Broad Institute Genome Sequencing Center for Infectious Disease"/>
            <person name="Wu L."/>
            <person name="Ma J."/>
        </authorList>
    </citation>
    <scope>NUCLEOTIDE SEQUENCE [LARGE SCALE GENOMIC DNA]</scope>
    <source>
        <strain evidence="2">CGMCC 4.7349</strain>
    </source>
</reference>
<gene>
    <name evidence="1" type="ORF">GCM10012286_06300</name>
</gene>
<accession>A0ABQ2LJ12</accession>
<dbReference type="RefSeq" id="WP_189172684.1">
    <property type="nucleotide sequence ID" value="NZ_BMNG01000001.1"/>
</dbReference>
<comment type="caution">
    <text evidence="1">The sequence shown here is derived from an EMBL/GenBank/DDBJ whole genome shotgun (WGS) entry which is preliminary data.</text>
</comment>
<dbReference type="Proteomes" id="UP000656881">
    <property type="component" value="Unassembled WGS sequence"/>
</dbReference>
<name>A0ABQ2LJ12_9ACTN</name>
<sequence>MGTVGLKAALGTRGDGRRTWVRGATALLAAGSLASTLTACGGESKPVRLDGGTFTKELSADRARGERLATEGMELLRSADSLRVKVEMTAGSRENGTDRQQEVTLHLDRRSNCTGTFDSGSGQRGDLIMIAGSATYVRFTDESLESLRRTAQARGPEAAAQIEERIALIQGKYVKLPTGDGSSGRTAVPGAQCDLDELLGEMGGAGDDGFDGQMKAEPATYRYGKRVIPLIEPKTESEPDSMFDGNAMYVAAEGKPYITAIELEEDGGHMTMQMSDYGKPVEAHAPPAAQTVDASELGDGPAGADLFEV</sequence>
<dbReference type="EMBL" id="BMNG01000001">
    <property type="protein sequence ID" value="GGO35512.1"/>
    <property type="molecule type" value="Genomic_DNA"/>
</dbReference>